<comment type="subcellular location">
    <subcellularLocation>
        <location evidence="1 10">Cell outer membrane</location>
        <topology evidence="1 10">Multi-pass membrane protein</topology>
    </subcellularLocation>
</comment>
<dbReference type="InterPro" id="IPR025885">
    <property type="entry name" value="PapC_N"/>
</dbReference>
<dbReference type="InterPro" id="IPR037224">
    <property type="entry name" value="PapC_N_sf"/>
</dbReference>
<keyword evidence="3 10" id="KW-0813">Transport</keyword>
<proteinExistence type="inferred from homology"/>
<keyword evidence="14" id="KW-1185">Reference proteome</keyword>
<keyword evidence="8 10" id="KW-0472">Membrane</keyword>
<comment type="similarity">
    <text evidence="2 10">Belongs to the fimbrial export usher family.</text>
</comment>
<dbReference type="Gene3D" id="2.60.40.2070">
    <property type="match status" value="1"/>
</dbReference>
<dbReference type="RefSeq" id="WP_142983707.1">
    <property type="nucleotide sequence ID" value="NZ_CABGGY010000032.1"/>
</dbReference>
<dbReference type="PROSITE" id="PS01151">
    <property type="entry name" value="FIMBRIAL_USHER"/>
    <property type="match status" value="1"/>
</dbReference>
<feature type="domain" description="PapC-like C-terminal" evidence="11">
    <location>
        <begin position="756"/>
        <end position="826"/>
    </location>
</feature>
<dbReference type="InterPro" id="IPR000015">
    <property type="entry name" value="Fimb_usher"/>
</dbReference>
<keyword evidence="5 10" id="KW-1029">Fimbrium biogenesis</keyword>
<dbReference type="PANTHER" id="PTHR30451:SF21">
    <property type="entry name" value="FIMBRIAL USHER DOMAIN-CONTAINING PROTEIN YDET-RELATED"/>
    <property type="match status" value="1"/>
</dbReference>
<dbReference type="Proteomes" id="UP001221816">
    <property type="component" value="Unassembled WGS sequence"/>
</dbReference>
<gene>
    <name evidence="13" type="ORF">PIK62_23510</name>
</gene>
<evidence type="ECO:0000259" key="12">
    <source>
        <dbReference type="Pfam" id="PF13954"/>
    </source>
</evidence>
<evidence type="ECO:0000256" key="8">
    <source>
        <dbReference type="ARBA" id="ARBA00023136"/>
    </source>
</evidence>
<evidence type="ECO:0000313" key="13">
    <source>
        <dbReference type="EMBL" id="MDC0695553.1"/>
    </source>
</evidence>
<evidence type="ECO:0000256" key="7">
    <source>
        <dbReference type="ARBA" id="ARBA00022729"/>
    </source>
</evidence>
<dbReference type="Gene3D" id="2.60.40.2610">
    <property type="entry name" value="Outer membrane usher protein FimD, plug domain"/>
    <property type="match status" value="1"/>
</dbReference>
<dbReference type="Gene3D" id="2.60.40.3110">
    <property type="match status" value="1"/>
</dbReference>
<keyword evidence="9 10" id="KW-0998">Cell outer membrane</keyword>
<evidence type="ECO:0000259" key="11">
    <source>
        <dbReference type="Pfam" id="PF13953"/>
    </source>
</evidence>
<name>A0ABT5CVF9_9ENTR</name>
<comment type="caution">
    <text evidence="13">The sequence shown here is derived from an EMBL/GenBank/DDBJ whole genome shotgun (WGS) entry which is preliminary data.</text>
</comment>
<evidence type="ECO:0000313" key="14">
    <source>
        <dbReference type="Proteomes" id="UP001221816"/>
    </source>
</evidence>
<evidence type="ECO:0000256" key="9">
    <source>
        <dbReference type="ARBA" id="ARBA00023237"/>
    </source>
</evidence>
<sequence length="844" mass="91580">MKNTTSGMTSVYSAIAAPTGGILLLPTALILLCQSGIARAEDYFDPAALEFANPQQKTADLHYFAKTGGQQPGTYPVSIWVNNQEIAQSEVTFVDSNGALQPQLTPAQLAEYGVNVSAFPAFNTLHEGEPFTRIERYIPDASSRFDFATQRLNLSIPQAAMNVQSRGYVDPARWDEGIPAAFVNYNLTGSQTRQSDDNSRSSYLNLRSGVNFGAWRLRNVSSMEYDRTRRWNSQSTWLQRDLKSLKSLLRMGDTFTSGDVFDSVQFRGVQLMSDDEMLPDSQRGFAPTIRGMAHSNAKVTISQHGYVIYETFVSPGAFAINDLYPTAQSGDLEVQVKESDGSVRTFTQPFSAVPFMLREGRVKFSLSAGRYHSGQSQTPSPTFLQGTLFYGLPAEFTLYGGSQLAQDYQSWALGVGRGFGELGSLGGDATWANTKTPSGKRSAGHSLRVQYQKDFAGTGTSFSLASYRYSSGGYYDFSEANALESRNGLVDNKRSREEISVSQAFGGMSSLAISAWSQEYWHRQSRDETIHLGFYSAWRGVSWGVGYYYTQSSDRQKADRSWSFNLSIPLGGPLAESAISYSTTSDNNGRTSQQASLYGSIPRNPHLYYSLQQGYANGGQGSNSSASLDYHGGYGTAQLGYRQDSGSHQLTWGAAGSIVTHPHGVTLGQTVGDSFAIVRAPGAADVAIQNGSNVHTDWRGYAVVPSLTAYRKNTITLDTESLADDADVELEGQTVIPGGGAVVQANYQTHIGNRVLFTLSDSRGPLPFGASVRLRKAEDEQGAVPGGMVADGGQVYLSGIPQEGTLDVAWNADNISRKCALHFHLTDTVQQGQSPVKTVSGVCQ</sequence>
<dbReference type="Pfam" id="PF13954">
    <property type="entry name" value="PapC_N"/>
    <property type="match status" value="1"/>
</dbReference>
<evidence type="ECO:0000256" key="3">
    <source>
        <dbReference type="ARBA" id="ARBA00022448"/>
    </source>
</evidence>
<evidence type="ECO:0000256" key="2">
    <source>
        <dbReference type="ARBA" id="ARBA00008064"/>
    </source>
</evidence>
<dbReference type="InterPro" id="IPR043142">
    <property type="entry name" value="PapC-like_C_sf"/>
</dbReference>
<evidence type="ECO:0000256" key="4">
    <source>
        <dbReference type="ARBA" id="ARBA00022452"/>
    </source>
</evidence>
<dbReference type="Gene3D" id="3.10.20.410">
    <property type="match status" value="1"/>
</dbReference>
<evidence type="ECO:0000256" key="1">
    <source>
        <dbReference type="ARBA" id="ARBA00004571"/>
    </source>
</evidence>
<dbReference type="EMBL" id="JAQNDI010000017">
    <property type="protein sequence ID" value="MDC0695553.1"/>
    <property type="molecule type" value="Genomic_DNA"/>
</dbReference>
<dbReference type="InterPro" id="IPR025949">
    <property type="entry name" value="PapC-like_C"/>
</dbReference>
<evidence type="ECO:0000256" key="6">
    <source>
        <dbReference type="ARBA" id="ARBA00022692"/>
    </source>
</evidence>
<evidence type="ECO:0000256" key="5">
    <source>
        <dbReference type="ARBA" id="ARBA00022558"/>
    </source>
</evidence>
<evidence type="ECO:0000256" key="10">
    <source>
        <dbReference type="RuleBase" id="RU003884"/>
    </source>
</evidence>
<dbReference type="Pfam" id="PF00577">
    <property type="entry name" value="Usher"/>
    <property type="match status" value="1"/>
</dbReference>
<feature type="domain" description="PapC N-terminal" evidence="12">
    <location>
        <begin position="43"/>
        <end position="188"/>
    </location>
</feature>
<dbReference type="SUPFAM" id="SSF141729">
    <property type="entry name" value="FimD N-terminal domain-like"/>
    <property type="match status" value="1"/>
</dbReference>
<dbReference type="PANTHER" id="PTHR30451">
    <property type="entry name" value="OUTER MEMBRANE USHER PROTEIN"/>
    <property type="match status" value="1"/>
</dbReference>
<keyword evidence="6 10" id="KW-0812">Transmembrane</keyword>
<protein>
    <submittedName>
        <fullName evidence="13">Fimbrial biogenesis outer membrane usher protein</fullName>
    </submittedName>
</protein>
<keyword evidence="4" id="KW-1134">Transmembrane beta strand</keyword>
<reference evidence="13 14" key="1">
    <citation type="submission" date="2023-01" db="EMBL/GenBank/DDBJ databases">
        <authorList>
            <person name="Dale J."/>
        </authorList>
    </citation>
    <scope>NUCLEOTIDE SEQUENCE [LARGE SCALE GENOMIC DNA]</scope>
    <source>
        <strain evidence="13 14">2022EL-01098</strain>
    </source>
</reference>
<dbReference type="Pfam" id="PF13953">
    <property type="entry name" value="PapC_C"/>
    <property type="match status" value="1"/>
</dbReference>
<keyword evidence="7" id="KW-0732">Signal</keyword>
<dbReference type="InterPro" id="IPR042186">
    <property type="entry name" value="FimD_plug_dom"/>
</dbReference>
<dbReference type="InterPro" id="IPR018030">
    <property type="entry name" value="Fimbrial_membr_usher_CS"/>
</dbReference>
<organism evidence="13 14">
    <name type="scientific">Klebsiella pasteurii</name>
    <dbReference type="NCBI Taxonomy" id="2587529"/>
    <lineage>
        <taxon>Bacteria</taxon>
        <taxon>Pseudomonadati</taxon>
        <taxon>Pseudomonadota</taxon>
        <taxon>Gammaproteobacteria</taxon>
        <taxon>Enterobacterales</taxon>
        <taxon>Enterobacteriaceae</taxon>
        <taxon>Klebsiella/Raoultella group</taxon>
        <taxon>Klebsiella</taxon>
    </lineage>
</organism>
<accession>A0ABT5CVF9</accession>